<dbReference type="Proteomes" id="UP000006727">
    <property type="component" value="Chromosome 17"/>
</dbReference>
<dbReference type="FunFam" id="3.80.10.10:FF:001170">
    <property type="entry name" value="Predicted protein"/>
    <property type="match status" value="1"/>
</dbReference>
<evidence type="ECO:0000313" key="3">
    <source>
        <dbReference type="Proteomes" id="UP000006727"/>
    </source>
</evidence>
<dbReference type="InterPro" id="IPR032675">
    <property type="entry name" value="LRR_dom_sf"/>
</dbReference>
<name>A0A2K1J540_PHYPA</name>
<keyword evidence="3" id="KW-1185">Reference proteome</keyword>
<dbReference type="EnsemblPlants" id="Pp3c17_22609V3.1">
    <property type="protein sequence ID" value="Pp3c17_22609V3.1"/>
    <property type="gene ID" value="Pp3c17_22609"/>
</dbReference>
<dbReference type="AlphaFoldDB" id="A0A2K1J540"/>
<evidence type="ECO:0000313" key="2">
    <source>
        <dbReference type="EnsemblPlants" id="Pp3c17_22609V3.1"/>
    </source>
</evidence>
<dbReference type="Gramene" id="Pp3c17_22609V3.1">
    <property type="protein sequence ID" value="Pp3c17_22609V3.1"/>
    <property type="gene ID" value="Pp3c17_22609"/>
</dbReference>
<dbReference type="SUPFAM" id="SSF52047">
    <property type="entry name" value="RNI-like"/>
    <property type="match status" value="1"/>
</dbReference>
<organism evidence="1">
    <name type="scientific">Physcomitrium patens</name>
    <name type="common">Spreading-leaved earth moss</name>
    <name type="synonym">Physcomitrella patens</name>
    <dbReference type="NCBI Taxonomy" id="3218"/>
    <lineage>
        <taxon>Eukaryota</taxon>
        <taxon>Viridiplantae</taxon>
        <taxon>Streptophyta</taxon>
        <taxon>Embryophyta</taxon>
        <taxon>Bryophyta</taxon>
        <taxon>Bryophytina</taxon>
        <taxon>Bryopsida</taxon>
        <taxon>Funariidae</taxon>
        <taxon>Funariales</taxon>
        <taxon>Funariaceae</taxon>
        <taxon>Physcomitrium</taxon>
    </lineage>
</organism>
<protein>
    <submittedName>
        <fullName evidence="1 2">Uncharacterized protein</fullName>
    </submittedName>
</protein>
<sequence>MVQSGGAREAEADAARSDGARLPGLLVRFSHMMKLVLRCNQHTVSIYNGAMGNLPSWPWGLCGRFLARRAKADREGSPHCCSIGGVEELTVKRLRGFATRNLGLAEHVLPGPGSIKTLCVKDMRNAELLELLRAGSKSSHILILIWLSGSWDILLEIITEQMRSSVEFQLEKVCVTYRRLKAVGRWSNLQVLFLVKPTECTNQWLLAVASGCSPLRKLHLDVMKSSRVGHEGLLMVARKCEQLQKLVIIGVSPTTATLRLLASICPGLERLATCTSEIFGDPELCIADKCLALRKLCIKGCLISNREMEASVSGCPSLVKMKVKKCRAGGGGGGGTPASVW</sequence>
<dbReference type="PANTHER" id="PTHR13318">
    <property type="entry name" value="PARTNER OF PAIRED, ISOFORM B-RELATED"/>
    <property type="match status" value="1"/>
</dbReference>
<dbReference type="InParanoid" id="A0A2K1J540"/>
<reference evidence="2" key="3">
    <citation type="submission" date="2020-12" db="UniProtKB">
        <authorList>
            <consortium name="EnsemblPlants"/>
        </authorList>
    </citation>
    <scope>IDENTIFICATION</scope>
</reference>
<dbReference type="PANTHER" id="PTHR13318:SF92">
    <property type="entry name" value="F-BOX_LRR-REPEAT PROTEIN 8-RELATED"/>
    <property type="match status" value="1"/>
</dbReference>
<reference evidence="1 3" key="2">
    <citation type="journal article" date="2018" name="Plant J.">
        <title>The Physcomitrella patens chromosome-scale assembly reveals moss genome structure and evolution.</title>
        <authorList>
            <person name="Lang D."/>
            <person name="Ullrich K.K."/>
            <person name="Murat F."/>
            <person name="Fuchs J."/>
            <person name="Jenkins J."/>
            <person name="Haas F.B."/>
            <person name="Piednoel M."/>
            <person name="Gundlach H."/>
            <person name="Van Bel M."/>
            <person name="Meyberg R."/>
            <person name="Vives C."/>
            <person name="Morata J."/>
            <person name="Symeonidi A."/>
            <person name="Hiss M."/>
            <person name="Muchero W."/>
            <person name="Kamisugi Y."/>
            <person name="Saleh O."/>
            <person name="Blanc G."/>
            <person name="Decker E.L."/>
            <person name="van Gessel N."/>
            <person name="Grimwood J."/>
            <person name="Hayes R.D."/>
            <person name="Graham S.W."/>
            <person name="Gunter L.E."/>
            <person name="McDaniel S.F."/>
            <person name="Hoernstein S.N.W."/>
            <person name="Larsson A."/>
            <person name="Li F.W."/>
            <person name="Perroud P.F."/>
            <person name="Phillips J."/>
            <person name="Ranjan P."/>
            <person name="Rokshar D.S."/>
            <person name="Rothfels C.J."/>
            <person name="Schneider L."/>
            <person name="Shu S."/>
            <person name="Stevenson D.W."/>
            <person name="Thummler F."/>
            <person name="Tillich M."/>
            <person name="Villarreal Aguilar J.C."/>
            <person name="Widiez T."/>
            <person name="Wong G.K."/>
            <person name="Wymore A."/>
            <person name="Zhang Y."/>
            <person name="Zimmer A.D."/>
            <person name="Quatrano R.S."/>
            <person name="Mayer K.F.X."/>
            <person name="Goodstein D."/>
            <person name="Casacuberta J.M."/>
            <person name="Vandepoele K."/>
            <person name="Reski R."/>
            <person name="Cuming A.C."/>
            <person name="Tuskan G.A."/>
            <person name="Maumus F."/>
            <person name="Salse J."/>
            <person name="Schmutz J."/>
            <person name="Rensing S.A."/>
        </authorList>
    </citation>
    <scope>NUCLEOTIDE SEQUENCE [LARGE SCALE GENOMIC DNA]</scope>
    <source>
        <strain evidence="2 3">cv. Gransden 2004</strain>
    </source>
</reference>
<dbReference type="GO" id="GO:0031146">
    <property type="term" value="P:SCF-dependent proteasomal ubiquitin-dependent protein catabolic process"/>
    <property type="evidence" value="ECO:0000318"/>
    <property type="project" value="GO_Central"/>
</dbReference>
<reference evidence="1 3" key="1">
    <citation type="journal article" date="2008" name="Science">
        <title>The Physcomitrella genome reveals evolutionary insights into the conquest of land by plants.</title>
        <authorList>
            <person name="Rensing S."/>
            <person name="Lang D."/>
            <person name="Zimmer A."/>
            <person name="Terry A."/>
            <person name="Salamov A."/>
            <person name="Shapiro H."/>
            <person name="Nishiyama T."/>
            <person name="Perroud P.-F."/>
            <person name="Lindquist E."/>
            <person name="Kamisugi Y."/>
            <person name="Tanahashi T."/>
            <person name="Sakakibara K."/>
            <person name="Fujita T."/>
            <person name="Oishi K."/>
            <person name="Shin-I T."/>
            <person name="Kuroki Y."/>
            <person name="Toyoda A."/>
            <person name="Suzuki Y."/>
            <person name="Hashimoto A."/>
            <person name="Yamaguchi K."/>
            <person name="Sugano A."/>
            <person name="Kohara Y."/>
            <person name="Fujiyama A."/>
            <person name="Anterola A."/>
            <person name="Aoki S."/>
            <person name="Ashton N."/>
            <person name="Barbazuk W.B."/>
            <person name="Barker E."/>
            <person name="Bennetzen J."/>
            <person name="Bezanilla M."/>
            <person name="Blankenship R."/>
            <person name="Cho S.H."/>
            <person name="Dutcher S."/>
            <person name="Estelle M."/>
            <person name="Fawcett J.A."/>
            <person name="Gundlach H."/>
            <person name="Hanada K."/>
            <person name="Heyl A."/>
            <person name="Hicks K.A."/>
            <person name="Hugh J."/>
            <person name="Lohr M."/>
            <person name="Mayer K."/>
            <person name="Melkozernov A."/>
            <person name="Murata T."/>
            <person name="Nelson D."/>
            <person name="Pils B."/>
            <person name="Prigge M."/>
            <person name="Reiss B."/>
            <person name="Renner T."/>
            <person name="Rombauts S."/>
            <person name="Rushton P."/>
            <person name="Sanderfoot A."/>
            <person name="Schween G."/>
            <person name="Shiu S.-H."/>
            <person name="Stueber K."/>
            <person name="Theodoulou F.L."/>
            <person name="Tu H."/>
            <person name="Van de Peer Y."/>
            <person name="Verrier P.J."/>
            <person name="Waters E."/>
            <person name="Wood A."/>
            <person name="Yang L."/>
            <person name="Cove D."/>
            <person name="Cuming A."/>
            <person name="Hasebe M."/>
            <person name="Lucas S."/>
            <person name="Mishler D.B."/>
            <person name="Reski R."/>
            <person name="Grigoriev I."/>
            <person name="Quatrano R.S."/>
            <person name="Boore J.L."/>
        </authorList>
    </citation>
    <scope>NUCLEOTIDE SEQUENCE [LARGE SCALE GENOMIC DNA]</scope>
    <source>
        <strain evidence="2 3">cv. Gransden 2004</strain>
    </source>
</reference>
<dbReference type="Gene3D" id="3.80.10.10">
    <property type="entry name" value="Ribonuclease Inhibitor"/>
    <property type="match status" value="1"/>
</dbReference>
<evidence type="ECO:0000313" key="1">
    <source>
        <dbReference type="EMBL" id="PNR36646.1"/>
    </source>
</evidence>
<accession>A0A2K1J540</accession>
<proteinExistence type="predicted"/>
<dbReference type="EMBL" id="ABEU02000017">
    <property type="protein sequence ID" value="PNR36646.1"/>
    <property type="molecule type" value="Genomic_DNA"/>
</dbReference>
<dbReference type="GO" id="GO:0019005">
    <property type="term" value="C:SCF ubiquitin ligase complex"/>
    <property type="evidence" value="ECO:0000318"/>
    <property type="project" value="GO_Central"/>
</dbReference>
<gene>
    <name evidence="1" type="ORF">PHYPA_022497</name>
</gene>